<reference evidence="2 3" key="1">
    <citation type="journal article" date="2010" name="Stand. Genomic Sci.">
        <title>Complete genome sequence of Conexibacter woesei type strain (ID131577).</title>
        <authorList>
            <person name="Pukall R."/>
            <person name="Lapidus A."/>
            <person name="Glavina Del Rio T."/>
            <person name="Copeland A."/>
            <person name="Tice H."/>
            <person name="Cheng J.-F."/>
            <person name="Lucas S."/>
            <person name="Chen F."/>
            <person name="Nolan M."/>
            <person name="Bruce D."/>
            <person name="Goodwin L."/>
            <person name="Pitluck S."/>
            <person name="Mavromatis K."/>
            <person name="Ivanova N."/>
            <person name="Ovchinnikova G."/>
            <person name="Pati A."/>
            <person name="Chen A."/>
            <person name="Palaniappan K."/>
            <person name="Land M."/>
            <person name="Hauser L."/>
            <person name="Chang Y.-J."/>
            <person name="Jeffries C.D."/>
            <person name="Chain P."/>
            <person name="Meincke L."/>
            <person name="Sims D."/>
            <person name="Brettin T."/>
            <person name="Detter J.C."/>
            <person name="Rohde M."/>
            <person name="Goeker M."/>
            <person name="Bristow J."/>
            <person name="Eisen J.A."/>
            <person name="Markowitz V."/>
            <person name="Kyrpides N.C."/>
            <person name="Klenk H.-P."/>
            <person name="Hugenholtz P."/>
        </authorList>
    </citation>
    <scope>NUCLEOTIDE SEQUENCE [LARGE SCALE GENOMIC DNA]</scope>
    <source>
        <strain evidence="3">DSM 14684 / CIP 108061 / JCM 11494 / NBRC 100937 / ID131577</strain>
    </source>
</reference>
<keyword evidence="3" id="KW-1185">Reference proteome</keyword>
<organism evidence="2 3">
    <name type="scientific">Conexibacter woesei (strain DSM 14684 / CCUG 47730 / CIP 108061 / JCM 11494 / NBRC 100937 / ID131577)</name>
    <dbReference type="NCBI Taxonomy" id="469383"/>
    <lineage>
        <taxon>Bacteria</taxon>
        <taxon>Bacillati</taxon>
        <taxon>Actinomycetota</taxon>
        <taxon>Thermoleophilia</taxon>
        <taxon>Solirubrobacterales</taxon>
        <taxon>Conexibacteraceae</taxon>
        <taxon>Conexibacter</taxon>
    </lineage>
</organism>
<proteinExistence type="predicted"/>
<dbReference type="HOGENOM" id="CLU_2521867_0_0_11"/>
<evidence type="ECO:0000259" key="1">
    <source>
        <dbReference type="Pfam" id="PF22802"/>
    </source>
</evidence>
<sequence length="84" mass="9502">MDTFPDLGSLTDQELKDLIQQMTEEEIEVSYKRRILHGKIDILRAELVNRLRKRHEGGEDVISGSDVEKLTDILSGRVPGGEPN</sequence>
<name>D3EZE5_CONWI</name>
<dbReference type="KEGG" id="cwo:Cwoe_3492"/>
<dbReference type="Proteomes" id="UP000008229">
    <property type="component" value="Chromosome"/>
</dbReference>
<dbReference type="Pfam" id="PF22802">
    <property type="entry name" value="RsiG"/>
    <property type="match status" value="1"/>
</dbReference>
<dbReference type="InterPro" id="IPR055209">
    <property type="entry name" value="RsiG-like_dom"/>
</dbReference>
<evidence type="ECO:0000313" key="3">
    <source>
        <dbReference type="Proteomes" id="UP000008229"/>
    </source>
</evidence>
<feature type="domain" description="RsiG-like" evidence="1">
    <location>
        <begin position="3"/>
        <end position="74"/>
    </location>
</feature>
<dbReference type="AlphaFoldDB" id="D3EZE5"/>
<dbReference type="EMBL" id="CP001854">
    <property type="protein sequence ID" value="ADB51910.1"/>
    <property type="molecule type" value="Genomic_DNA"/>
</dbReference>
<gene>
    <name evidence="2" type="ordered locus">Cwoe_3492</name>
</gene>
<dbReference type="RefSeq" id="WP_012934961.1">
    <property type="nucleotide sequence ID" value="NC_013739.1"/>
</dbReference>
<reference evidence="3" key="2">
    <citation type="submission" date="2010-01" db="EMBL/GenBank/DDBJ databases">
        <title>The complete genome of Conexibacter woesei DSM 14684.</title>
        <authorList>
            <consortium name="US DOE Joint Genome Institute (JGI-PGF)"/>
            <person name="Lucas S."/>
            <person name="Copeland A."/>
            <person name="Lapidus A."/>
            <person name="Glavina del Rio T."/>
            <person name="Dalin E."/>
            <person name="Tice H."/>
            <person name="Bruce D."/>
            <person name="Goodwin L."/>
            <person name="Pitluck S."/>
            <person name="Kyrpides N."/>
            <person name="Mavromatis K."/>
            <person name="Ivanova N."/>
            <person name="Mikhailova N."/>
            <person name="Chertkov O."/>
            <person name="Brettin T."/>
            <person name="Detter J.C."/>
            <person name="Han C."/>
            <person name="Larimer F."/>
            <person name="Land M."/>
            <person name="Hauser L."/>
            <person name="Markowitz V."/>
            <person name="Cheng J.-F."/>
            <person name="Hugenholtz P."/>
            <person name="Woyke T."/>
            <person name="Wu D."/>
            <person name="Pukall R."/>
            <person name="Steenblock K."/>
            <person name="Schneider S."/>
            <person name="Klenk H.-P."/>
            <person name="Eisen J.A."/>
        </authorList>
    </citation>
    <scope>NUCLEOTIDE SEQUENCE [LARGE SCALE GENOMIC DNA]</scope>
    <source>
        <strain evidence="3">DSM 14684 / CIP 108061 / JCM 11494 / NBRC 100937 / ID131577</strain>
    </source>
</reference>
<protein>
    <recommendedName>
        <fullName evidence="1">RsiG-like domain-containing protein</fullName>
    </recommendedName>
</protein>
<evidence type="ECO:0000313" key="2">
    <source>
        <dbReference type="EMBL" id="ADB51910.1"/>
    </source>
</evidence>
<accession>D3EZE5</accession>
<dbReference type="STRING" id="469383.Cwoe_3492"/>